<dbReference type="InterPro" id="IPR027417">
    <property type="entry name" value="P-loop_NTPase"/>
</dbReference>
<dbReference type="GO" id="GO:0006269">
    <property type="term" value="P:DNA replication, synthesis of primer"/>
    <property type="evidence" value="ECO:0007669"/>
    <property type="project" value="UniProtKB-KW"/>
</dbReference>
<protein>
    <recommendedName>
        <fullName evidence="10">DNA 5'-3' helicase</fullName>
        <ecNumber evidence="10">5.6.2.3</ecNumber>
    </recommendedName>
</protein>
<evidence type="ECO:0000256" key="4">
    <source>
        <dbReference type="ARBA" id="ARBA00022741"/>
    </source>
</evidence>
<dbReference type="EMBL" id="VUOC01000002">
    <property type="protein sequence ID" value="KAA2242852.1"/>
    <property type="molecule type" value="Genomic_DNA"/>
</dbReference>
<dbReference type="GO" id="GO:0016787">
    <property type="term" value="F:hydrolase activity"/>
    <property type="evidence" value="ECO:0007669"/>
    <property type="project" value="UniProtKB-KW"/>
</dbReference>
<dbReference type="InterPro" id="IPR016136">
    <property type="entry name" value="DNA_helicase_N/primase_C"/>
</dbReference>
<proteinExistence type="inferred from homology"/>
<dbReference type="GO" id="GO:0043139">
    <property type="term" value="F:5'-3' DNA helicase activity"/>
    <property type="evidence" value="ECO:0007669"/>
    <property type="project" value="UniProtKB-EC"/>
</dbReference>
<accession>A0A5B2VX06</accession>
<comment type="similarity">
    <text evidence="1">Belongs to the helicase family. DnaB subfamily.</text>
</comment>
<keyword evidence="5" id="KW-0378">Hydrolase</keyword>
<dbReference type="Pfam" id="PF03796">
    <property type="entry name" value="DnaB_C"/>
    <property type="match status" value="1"/>
</dbReference>
<dbReference type="SUPFAM" id="SSF48024">
    <property type="entry name" value="N-terminal domain of DnaB helicase"/>
    <property type="match status" value="1"/>
</dbReference>
<evidence type="ECO:0000256" key="2">
    <source>
        <dbReference type="ARBA" id="ARBA00022515"/>
    </source>
</evidence>
<dbReference type="GO" id="GO:1990077">
    <property type="term" value="C:primosome complex"/>
    <property type="evidence" value="ECO:0007669"/>
    <property type="project" value="UniProtKB-KW"/>
</dbReference>
<dbReference type="InterPro" id="IPR007693">
    <property type="entry name" value="DNA_helicase_DnaB-like_N"/>
</dbReference>
<dbReference type="Gene3D" id="3.40.50.300">
    <property type="entry name" value="P-loop containing nucleotide triphosphate hydrolases"/>
    <property type="match status" value="1"/>
</dbReference>
<evidence type="ECO:0000256" key="7">
    <source>
        <dbReference type="ARBA" id="ARBA00022840"/>
    </source>
</evidence>
<keyword evidence="8" id="KW-0238">DNA-binding</keyword>
<evidence type="ECO:0000256" key="11">
    <source>
        <dbReference type="ARBA" id="ARBA00048954"/>
    </source>
</evidence>
<comment type="catalytic activity">
    <reaction evidence="11">
        <text>ATP + H2O = ADP + phosphate + H(+)</text>
        <dbReference type="Rhea" id="RHEA:13065"/>
        <dbReference type="ChEBI" id="CHEBI:15377"/>
        <dbReference type="ChEBI" id="CHEBI:15378"/>
        <dbReference type="ChEBI" id="CHEBI:30616"/>
        <dbReference type="ChEBI" id="CHEBI:43474"/>
        <dbReference type="ChEBI" id="CHEBI:456216"/>
        <dbReference type="EC" id="5.6.2.3"/>
    </reaction>
</comment>
<dbReference type="GO" id="GO:0005829">
    <property type="term" value="C:cytosol"/>
    <property type="evidence" value="ECO:0007669"/>
    <property type="project" value="TreeGrafter"/>
</dbReference>
<name>A0A5B2VX06_9BACT</name>
<organism evidence="13 14">
    <name type="scientific">Chitinophaga agrisoli</name>
    <dbReference type="NCBI Taxonomy" id="2607653"/>
    <lineage>
        <taxon>Bacteria</taxon>
        <taxon>Pseudomonadati</taxon>
        <taxon>Bacteroidota</taxon>
        <taxon>Chitinophagia</taxon>
        <taxon>Chitinophagales</taxon>
        <taxon>Chitinophagaceae</taxon>
        <taxon>Chitinophaga</taxon>
    </lineage>
</organism>
<gene>
    <name evidence="13" type="ORF">F0L74_10005</name>
</gene>
<sequence>MRADTSSFYKAGIHYSVDIERTLLGACMLEQTAFGRIIQLLDGHVFYHDANRIVFDAFKEMWDKSVPVNDMSLVLSYLSREKGIQRLDDANTGYYLILISRDVVSTANLERYAIILREMYIERELIRITQSGLSKEADTGAEISRLQQELNQLMFKKSTDNWQDMSAVLVKLMQHMDNVRGKDMIGVTTGFKTLDQYTGGWAEGGMYIIGARPSVGKSALLGKMVIKAAQAGKHVGVVSLEMPDIQIGARLASMESDIEFWRIFRAKIEDQQASDRLYHQMGELANLPIKISDKTQVNLTDIKAKVIQLKHRGQLDVLFIDYLQLMDADPSAKSNNREQEVAKISRGLKILAMEYSIPIIVLCQLNRESEKRNDKRPRLADLRESGSLEQDADGTLLLHRPWMAGIQTNEQGESTECMAELIIAKWRNGQANIVIDLGFDGEKMRFYDPAEQNRFKPLPKNYYESEKEDDEPF</sequence>
<keyword evidence="4" id="KW-0547">Nucleotide-binding</keyword>
<keyword evidence="3" id="KW-0235">DNA replication</keyword>
<dbReference type="Pfam" id="PF00772">
    <property type="entry name" value="DnaB"/>
    <property type="match status" value="1"/>
</dbReference>
<evidence type="ECO:0000256" key="9">
    <source>
        <dbReference type="ARBA" id="ARBA00023235"/>
    </source>
</evidence>
<dbReference type="SUPFAM" id="SSF52540">
    <property type="entry name" value="P-loop containing nucleoside triphosphate hydrolases"/>
    <property type="match status" value="1"/>
</dbReference>
<feature type="domain" description="SF4 helicase" evidence="12">
    <location>
        <begin position="180"/>
        <end position="453"/>
    </location>
</feature>
<evidence type="ECO:0000256" key="1">
    <source>
        <dbReference type="ARBA" id="ARBA00008428"/>
    </source>
</evidence>
<keyword evidence="7" id="KW-0067">ATP-binding</keyword>
<evidence type="ECO:0000256" key="5">
    <source>
        <dbReference type="ARBA" id="ARBA00022801"/>
    </source>
</evidence>
<keyword evidence="14" id="KW-1185">Reference proteome</keyword>
<reference evidence="13 14" key="1">
    <citation type="submission" date="2019-09" db="EMBL/GenBank/DDBJ databases">
        <title>Chitinophaga ginsengihumi sp. nov., isolated from soil of ginseng rhizosphere.</title>
        <authorList>
            <person name="Lee J."/>
        </authorList>
    </citation>
    <scope>NUCLEOTIDE SEQUENCE [LARGE SCALE GENOMIC DNA]</scope>
    <source>
        <strain evidence="13 14">BN140078</strain>
    </source>
</reference>
<evidence type="ECO:0000256" key="8">
    <source>
        <dbReference type="ARBA" id="ARBA00023125"/>
    </source>
</evidence>
<evidence type="ECO:0000313" key="14">
    <source>
        <dbReference type="Proteomes" id="UP000324611"/>
    </source>
</evidence>
<evidence type="ECO:0000313" key="13">
    <source>
        <dbReference type="EMBL" id="KAA2242852.1"/>
    </source>
</evidence>
<evidence type="ECO:0000256" key="10">
    <source>
        <dbReference type="ARBA" id="ARBA00044969"/>
    </source>
</evidence>
<dbReference type="PANTHER" id="PTHR30153:SF2">
    <property type="entry name" value="REPLICATIVE DNA HELICASE"/>
    <property type="match status" value="1"/>
</dbReference>
<dbReference type="InterPro" id="IPR036185">
    <property type="entry name" value="DNA_heli_DnaB-like_N_sf"/>
</dbReference>
<keyword evidence="9" id="KW-0413">Isomerase</keyword>
<keyword evidence="6 13" id="KW-0347">Helicase</keyword>
<dbReference type="RefSeq" id="WP_149837727.1">
    <property type="nucleotide sequence ID" value="NZ_VUOC01000002.1"/>
</dbReference>
<dbReference type="EC" id="5.6.2.3" evidence="10"/>
<dbReference type="GO" id="GO:0003677">
    <property type="term" value="F:DNA binding"/>
    <property type="evidence" value="ECO:0007669"/>
    <property type="project" value="UniProtKB-KW"/>
</dbReference>
<reference evidence="13 14" key="2">
    <citation type="submission" date="2019-09" db="EMBL/GenBank/DDBJ databases">
        <authorList>
            <person name="Jin C."/>
        </authorList>
    </citation>
    <scope>NUCLEOTIDE SEQUENCE [LARGE SCALE GENOMIC DNA]</scope>
    <source>
        <strain evidence="13 14">BN140078</strain>
    </source>
</reference>
<dbReference type="GO" id="GO:0005524">
    <property type="term" value="F:ATP binding"/>
    <property type="evidence" value="ECO:0007669"/>
    <property type="project" value="UniProtKB-KW"/>
</dbReference>
<keyword evidence="2" id="KW-0639">Primosome</keyword>
<evidence type="ECO:0000256" key="3">
    <source>
        <dbReference type="ARBA" id="ARBA00022705"/>
    </source>
</evidence>
<dbReference type="Gene3D" id="1.10.860.10">
    <property type="entry name" value="DNAb Helicase, Chain A"/>
    <property type="match status" value="1"/>
</dbReference>
<evidence type="ECO:0000256" key="6">
    <source>
        <dbReference type="ARBA" id="ARBA00022806"/>
    </source>
</evidence>
<evidence type="ECO:0000259" key="12">
    <source>
        <dbReference type="PROSITE" id="PS51199"/>
    </source>
</evidence>
<dbReference type="Proteomes" id="UP000324611">
    <property type="component" value="Unassembled WGS sequence"/>
</dbReference>
<dbReference type="InterPro" id="IPR007694">
    <property type="entry name" value="DNA_helicase_DnaB-like_C"/>
</dbReference>
<dbReference type="AlphaFoldDB" id="A0A5B2VX06"/>
<comment type="caution">
    <text evidence="13">The sequence shown here is derived from an EMBL/GenBank/DDBJ whole genome shotgun (WGS) entry which is preliminary data.</text>
</comment>
<dbReference type="PROSITE" id="PS51199">
    <property type="entry name" value="SF4_HELICASE"/>
    <property type="match status" value="1"/>
</dbReference>
<dbReference type="CDD" id="cd00984">
    <property type="entry name" value="DnaB_C"/>
    <property type="match status" value="1"/>
</dbReference>
<dbReference type="PANTHER" id="PTHR30153">
    <property type="entry name" value="REPLICATIVE DNA HELICASE DNAB"/>
    <property type="match status" value="1"/>
</dbReference>